<feature type="compositionally biased region" description="Basic and acidic residues" evidence="1">
    <location>
        <begin position="16"/>
        <end position="55"/>
    </location>
</feature>
<comment type="caution">
    <text evidence="2">The sequence shown here is derived from an EMBL/GenBank/DDBJ whole genome shotgun (WGS) entry which is preliminary data.</text>
</comment>
<gene>
    <name evidence="2" type="ORF">R8Z58_07555</name>
</gene>
<dbReference type="Proteomes" id="UP001283109">
    <property type="component" value="Unassembled WGS sequence"/>
</dbReference>
<accession>A0ABU4GZY0</accession>
<sequence length="436" mass="50602">MAVASDDASPQAGREGQSDDRDASANERARESNRRYRQAHPDRHAASARRWKEAHPERVRELNRRWRAENLERSRELNRESMRRVAARKRRLTDKRRRANEASRRWKEANPERVRAYRREWVAANRDKVNEYYRRYHGRHREELNARATAWRDSQPEKMKHARKAWADRNKERTAEIQRKRRSDPEKYQADLAANAAERRLRVRLERAGLPPKRLHRTTAAERRSNERAKECYFDDPALPERLRQFTSFTVMLTELLTDQGDRMREFAEAYVATRARMGLPAVDAEQLMYARAAELVTRRMKRVDLLTGREVAAAVRSAKAAAASAVRVRQLNEVIGAVQEHVRRHHQRLRADADLENRLRVRKGKPQVLAELLVVRSALQEVLETSTKGRLPVATLLGRAEQIEAAVVAAGIWPLSPTGRVRASRQEAMEGSVTR</sequence>
<feature type="compositionally biased region" description="Basic residues" evidence="1">
    <location>
        <begin position="85"/>
        <end position="98"/>
    </location>
</feature>
<dbReference type="EMBL" id="JAWQEV010000002">
    <property type="protein sequence ID" value="MDW4572631.1"/>
    <property type="molecule type" value="Genomic_DNA"/>
</dbReference>
<feature type="region of interest" description="Disordered" evidence="1">
    <location>
        <begin position="75"/>
        <end position="104"/>
    </location>
</feature>
<evidence type="ECO:0000256" key="1">
    <source>
        <dbReference type="SAM" id="MobiDB-lite"/>
    </source>
</evidence>
<organism evidence="2 3">
    <name type="scientific">Microbacterium arthrosphaerae</name>
    <dbReference type="NCBI Taxonomy" id="792652"/>
    <lineage>
        <taxon>Bacteria</taxon>
        <taxon>Bacillati</taxon>
        <taxon>Actinomycetota</taxon>
        <taxon>Actinomycetes</taxon>
        <taxon>Micrococcales</taxon>
        <taxon>Microbacteriaceae</taxon>
        <taxon>Microbacterium</taxon>
    </lineage>
</organism>
<keyword evidence="3" id="KW-1185">Reference proteome</keyword>
<feature type="region of interest" description="Disordered" evidence="1">
    <location>
        <begin position="163"/>
        <end position="188"/>
    </location>
</feature>
<proteinExistence type="predicted"/>
<reference evidence="2 3" key="1">
    <citation type="submission" date="2023-11" db="EMBL/GenBank/DDBJ databases">
        <title>Draft genome sequence of Microbacterium arthrosphaerae JCM 30492.</title>
        <authorList>
            <person name="Zhang G."/>
            <person name="Ding Y."/>
        </authorList>
    </citation>
    <scope>NUCLEOTIDE SEQUENCE [LARGE SCALE GENOMIC DNA]</scope>
    <source>
        <strain evidence="2 3">JCM 30492</strain>
    </source>
</reference>
<name>A0ABU4GZY0_9MICO</name>
<protein>
    <submittedName>
        <fullName evidence="2">Uncharacterized protein</fullName>
    </submittedName>
</protein>
<feature type="region of interest" description="Disordered" evidence="1">
    <location>
        <begin position="1"/>
        <end position="55"/>
    </location>
</feature>
<dbReference type="RefSeq" id="WP_318353152.1">
    <property type="nucleotide sequence ID" value="NZ_JAWQEV010000002.1"/>
</dbReference>
<evidence type="ECO:0000313" key="3">
    <source>
        <dbReference type="Proteomes" id="UP001283109"/>
    </source>
</evidence>
<evidence type="ECO:0000313" key="2">
    <source>
        <dbReference type="EMBL" id="MDW4572631.1"/>
    </source>
</evidence>